<dbReference type="PANTHER" id="PTHR42709:SF6">
    <property type="entry name" value="UNDECAPRENYL PHOSPHATE TRANSPORTER A"/>
    <property type="match status" value="1"/>
</dbReference>
<organism evidence="10 11">
    <name type="scientific">Actinopolymorpha rutila</name>
    <dbReference type="NCBI Taxonomy" id="446787"/>
    <lineage>
        <taxon>Bacteria</taxon>
        <taxon>Bacillati</taxon>
        <taxon>Actinomycetota</taxon>
        <taxon>Actinomycetes</taxon>
        <taxon>Propionibacteriales</taxon>
        <taxon>Actinopolymorphaceae</taxon>
        <taxon>Actinopolymorpha</taxon>
    </lineage>
</organism>
<evidence type="ECO:0000256" key="7">
    <source>
        <dbReference type="SAM" id="MobiDB-lite"/>
    </source>
</evidence>
<feature type="transmembrane region" description="Helical" evidence="8">
    <location>
        <begin position="75"/>
        <end position="98"/>
    </location>
</feature>
<dbReference type="Pfam" id="PF09335">
    <property type="entry name" value="VTT_dom"/>
    <property type="match status" value="1"/>
</dbReference>
<keyword evidence="4 8" id="KW-0812">Transmembrane</keyword>
<evidence type="ECO:0000313" key="11">
    <source>
        <dbReference type="Proteomes" id="UP000579605"/>
    </source>
</evidence>
<dbReference type="EMBL" id="JACBZH010000001">
    <property type="protein sequence ID" value="NYH87462.1"/>
    <property type="molecule type" value="Genomic_DNA"/>
</dbReference>
<evidence type="ECO:0000256" key="4">
    <source>
        <dbReference type="ARBA" id="ARBA00022692"/>
    </source>
</evidence>
<gene>
    <name evidence="10" type="ORF">F4554_000100</name>
</gene>
<dbReference type="InterPro" id="IPR032816">
    <property type="entry name" value="VTT_dom"/>
</dbReference>
<evidence type="ECO:0000259" key="9">
    <source>
        <dbReference type="Pfam" id="PF09335"/>
    </source>
</evidence>
<keyword evidence="3" id="KW-1003">Cell membrane</keyword>
<feature type="transmembrane region" description="Helical" evidence="8">
    <location>
        <begin position="194"/>
        <end position="216"/>
    </location>
</feature>
<dbReference type="InterPro" id="IPR051311">
    <property type="entry name" value="DedA_domain"/>
</dbReference>
<evidence type="ECO:0000256" key="6">
    <source>
        <dbReference type="ARBA" id="ARBA00023136"/>
    </source>
</evidence>
<evidence type="ECO:0000256" key="3">
    <source>
        <dbReference type="ARBA" id="ARBA00022475"/>
    </source>
</evidence>
<feature type="transmembrane region" description="Helical" evidence="8">
    <location>
        <begin position="156"/>
        <end position="182"/>
    </location>
</feature>
<dbReference type="PANTHER" id="PTHR42709">
    <property type="entry name" value="ALKALINE PHOSPHATASE LIKE PROTEIN"/>
    <property type="match status" value="1"/>
</dbReference>
<dbReference type="GO" id="GO:0005886">
    <property type="term" value="C:plasma membrane"/>
    <property type="evidence" value="ECO:0007669"/>
    <property type="project" value="UniProtKB-SubCell"/>
</dbReference>
<evidence type="ECO:0000256" key="5">
    <source>
        <dbReference type="ARBA" id="ARBA00022989"/>
    </source>
</evidence>
<name>A0A852Z6D8_9ACTN</name>
<comment type="caution">
    <text evidence="10">The sequence shown here is derived from an EMBL/GenBank/DDBJ whole genome shotgun (WGS) entry which is preliminary data.</text>
</comment>
<reference evidence="10 11" key="1">
    <citation type="submission" date="2020-07" db="EMBL/GenBank/DDBJ databases">
        <title>Sequencing the genomes of 1000 actinobacteria strains.</title>
        <authorList>
            <person name="Klenk H.-P."/>
        </authorList>
    </citation>
    <scope>NUCLEOTIDE SEQUENCE [LARGE SCALE GENOMIC DNA]</scope>
    <source>
        <strain evidence="10 11">DSM 18448</strain>
    </source>
</reference>
<keyword evidence="6 8" id="KW-0472">Membrane</keyword>
<dbReference type="AlphaFoldDB" id="A0A852Z6D8"/>
<accession>A0A852Z6D8</accession>
<dbReference type="RefSeq" id="WP_179785525.1">
    <property type="nucleotide sequence ID" value="NZ_BAAARR010000012.1"/>
</dbReference>
<evidence type="ECO:0000256" key="1">
    <source>
        <dbReference type="ARBA" id="ARBA00004651"/>
    </source>
</evidence>
<keyword evidence="5 8" id="KW-1133">Transmembrane helix</keyword>
<feature type="domain" description="VTT" evidence="9">
    <location>
        <begin position="52"/>
        <end position="179"/>
    </location>
</feature>
<keyword evidence="11" id="KW-1185">Reference proteome</keyword>
<evidence type="ECO:0000256" key="2">
    <source>
        <dbReference type="ARBA" id="ARBA00010792"/>
    </source>
</evidence>
<protein>
    <submittedName>
        <fullName evidence="10">Membrane protein DedA with SNARE-associated domain</fullName>
    </submittedName>
</protein>
<feature type="region of interest" description="Disordered" evidence="7">
    <location>
        <begin position="220"/>
        <end position="257"/>
    </location>
</feature>
<dbReference type="Proteomes" id="UP000579605">
    <property type="component" value="Unassembled WGS sequence"/>
</dbReference>
<evidence type="ECO:0000256" key="8">
    <source>
        <dbReference type="SAM" id="Phobius"/>
    </source>
</evidence>
<comment type="subcellular location">
    <subcellularLocation>
        <location evidence="1">Cell membrane</location>
        <topology evidence="1">Multi-pass membrane protein</topology>
    </subcellularLocation>
</comment>
<comment type="similarity">
    <text evidence="2">Belongs to the DedA family.</text>
</comment>
<sequence>MIERSVFVSAMTVAAKAEPSGGIVGWVTGLMEKLGSPGAGVAVFLENLFPPIPSELILPLAGFTASRGDLSLLGAIGWTTLGSTLGALVLYFVGAGVGRDRTRALVRKLPLVKVSDVDRTEAWFLRHGRSTVFFGRMVPLFRSLISIPAGVERMPLVLFVPLTAAGSALWNSALILAGYFLGEHWSLVEVYVGMLSKAIVAVAALAVVAFVVVRLLRRDRAESGEDEGEDEGERWGAEWKGRHARRGRRRLGDEPAE</sequence>
<proteinExistence type="inferred from homology"/>
<evidence type="ECO:0000313" key="10">
    <source>
        <dbReference type="EMBL" id="NYH87462.1"/>
    </source>
</evidence>